<accession>A0A0R2AG51</accession>
<evidence type="ECO:0000256" key="5">
    <source>
        <dbReference type="ARBA" id="ARBA00022692"/>
    </source>
</evidence>
<evidence type="ECO:0000256" key="1">
    <source>
        <dbReference type="ARBA" id="ARBA00004651"/>
    </source>
</evidence>
<name>A0A0R2AG51_9LACO</name>
<keyword evidence="7 8" id="KW-0472">Membrane</keyword>
<dbReference type="Proteomes" id="UP000051008">
    <property type="component" value="Unassembled WGS sequence"/>
</dbReference>
<dbReference type="OrthoDB" id="9809216at2"/>
<feature type="transmembrane region" description="Helical" evidence="9">
    <location>
        <begin position="45"/>
        <end position="70"/>
    </location>
</feature>
<keyword evidence="6 9" id="KW-1133">Transmembrane helix</keyword>
<evidence type="ECO:0000256" key="8">
    <source>
        <dbReference type="PIRNR" id="PIRNR037778"/>
    </source>
</evidence>
<protein>
    <recommendedName>
        <fullName evidence="8">Riboflavin transporter</fullName>
    </recommendedName>
</protein>
<evidence type="ECO:0000313" key="10">
    <source>
        <dbReference type="EMBL" id="KRM64628.1"/>
    </source>
</evidence>
<evidence type="ECO:0000256" key="9">
    <source>
        <dbReference type="SAM" id="Phobius"/>
    </source>
</evidence>
<sequence>MNHFSTKKYVLVACLAAISYLLMFFSFAIIPMVPWMKIDFADVPILVGFFTLGPAGGSLVAVVRSLLYLLVEGVSVASLIGVSTNLLASFAFCLPLYFTLRKQETKFVAYVKAISLATVSLTFFLSLANWLVITPLYIAVLGLKINVPLATMVLAGVVPFNLIKGALVGTIFSLVYAKLHAWLGQKASQLSH</sequence>
<evidence type="ECO:0000256" key="4">
    <source>
        <dbReference type="ARBA" id="ARBA00022475"/>
    </source>
</evidence>
<dbReference type="PIRSF" id="PIRSF037778">
    <property type="entry name" value="UCP037778_transp_RibU"/>
    <property type="match status" value="1"/>
</dbReference>
<evidence type="ECO:0000256" key="2">
    <source>
        <dbReference type="ARBA" id="ARBA00005540"/>
    </source>
</evidence>
<keyword evidence="11" id="KW-1185">Reference proteome</keyword>
<dbReference type="Gene3D" id="1.10.1760.20">
    <property type="match status" value="1"/>
</dbReference>
<reference evidence="10 11" key="1">
    <citation type="journal article" date="2015" name="Genome Announc.">
        <title>Expanding the biotechnology potential of lactobacilli through comparative genomics of 213 strains and associated genera.</title>
        <authorList>
            <person name="Sun Z."/>
            <person name="Harris H.M."/>
            <person name="McCann A."/>
            <person name="Guo C."/>
            <person name="Argimon S."/>
            <person name="Zhang W."/>
            <person name="Yang X."/>
            <person name="Jeffery I.B."/>
            <person name="Cooney J.C."/>
            <person name="Kagawa T.F."/>
            <person name="Liu W."/>
            <person name="Song Y."/>
            <person name="Salvetti E."/>
            <person name="Wrobel A."/>
            <person name="Rasinkangas P."/>
            <person name="Parkhill J."/>
            <person name="Rea M.C."/>
            <person name="O'Sullivan O."/>
            <person name="Ritari J."/>
            <person name="Douillard F.P."/>
            <person name="Paul Ross R."/>
            <person name="Yang R."/>
            <person name="Briner A.E."/>
            <person name="Felis G.E."/>
            <person name="de Vos W.M."/>
            <person name="Barrangou R."/>
            <person name="Klaenhammer T.R."/>
            <person name="Caufield P.W."/>
            <person name="Cui Y."/>
            <person name="Zhang H."/>
            <person name="O'Toole P.W."/>
        </authorList>
    </citation>
    <scope>NUCLEOTIDE SEQUENCE [LARGE SCALE GENOMIC DNA]</scope>
    <source>
        <strain evidence="10 11">DSM 20509</strain>
    </source>
</reference>
<proteinExistence type="inferred from homology"/>
<dbReference type="GO" id="GO:0032217">
    <property type="term" value="F:riboflavin transmembrane transporter activity"/>
    <property type="evidence" value="ECO:0007669"/>
    <property type="project" value="UniProtKB-UniRule"/>
</dbReference>
<keyword evidence="3 8" id="KW-0813">Transport</keyword>
<evidence type="ECO:0000256" key="7">
    <source>
        <dbReference type="ARBA" id="ARBA00023136"/>
    </source>
</evidence>
<gene>
    <name evidence="10" type="ORF">FC14_GL001768</name>
</gene>
<dbReference type="InterPro" id="IPR025720">
    <property type="entry name" value="RibU"/>
</dbReference>
<dbReference type="GO" id="GO:0005886">
    <property type="term" value="C:plasma membrane"/>
    <property type="evidence" value="ECO:0007669"/>
    <property type="project" value="UniProtKB-SubCell"/>
</dbReference>
<dbReference type="PATRIC" id="fig|1423718.3.peg.1835"/>
<feature type="transmembrane region" description="Helical" evidence="9">
    <location>
        <begin position="153"/>
        <end position="177"/>
    </location>
</feature>
<dbReference type="EMBL" id="AYYP01000029">
    <property type="protein sequence ID" value="KRM64628.1"/>
    <property type="molecule type" value="Genomic_DNA"/>
</dbReference>
<dbReference type="Pfam" id="PF12822">
    <property type="entry name" value="ECF_trnsprt"/>
    <property type="match status" value="1"/>
</dbReference>
<dbReference type="InterPro" id="IPR024529">
    <property type="entry name" value="ECF_trnsprt_substrate-spec"/>
</dbReference>
<dbReference type="AlphaFoldDB" id="A0A0R2AG51"/>
<dbReference type="PANTHER" id="PTHR38438">
    <property type="entry name" value="RIBOFLAVIN TRANSPORTER RIBU"/>
    <property type="match status" value="1"/>
</dbReference>
<evidence type="ECO:0000256" key="3">
    <source>
        <dbReference type="ARBA" id="ARBA00022448"/>
    </source>
</evidence>
<feature type="transmembrane region" description="Helical" evidence="9">
    <location>
        <begin position="110"/>
        <end position="133"/>
    </location>
</feature>
<comment type="subcellular location">
    <subcellularLocation>
        <location evidence="1">Cell membrane</location>
        <topology evidence="1">Multi-pass membrane protein</topology>
    </subcellularLocation>
</comment>
<evidence type="ECO:0000256" key="6">
    <source>
        <dbReference type="ARBA" id="ARBA00022989"/>
    </source>
</evidence>
<comment type="caution">
    <text evidence="10">The sequence shown here is derived from an EMBL/GenBank/DDBJ whole genome shotgun (WGS) entry which is preliminary data.</text>
</comment>
<feature type="transmembrane region" description="Helical" evidence="9">
    <location>
        <begin position="76"/>
        <end position="98"/>
    </location>
</feature>
<evidence type="ECO:0000313" key="11">
    <source>
        <dbReference type="Proteomes" id="UP000051008"/>
    </source>
</evidence>
<comment type="function">
    <text evidence="8">Probably a riboflavin-binding protein that interacts with the energy-coupling factor (ECF) ABC-transporter complex.</text>
</comment>
<organism evidence="10 11">
    <name type="scientific">Ligilactobacillus agilis DSM 20509</name>
    <dbReference type="NCBI Taxonomy" id="1423718"/>
    <lineage>
        <taxon>Bacteria</taxon>
        <taxon>Bacillati</taxon>
        <taxon>Bacillota</taxon>
        <taxon>Bacilli</taxon>
        <taxon>Lactobacillales</taxon>
        <taxon>Lactobacillaceae</taxon>
        <taxon>Ligilactobacillus</taxon>
    </lineage>
</organism>
<keyword evidence="5 9" id="KW-0812">Transmembrane</keyword>
<dbReference type="PANTHER" id="PTHR38438:SF1">
    <property type="entry name" value="RIBOFLAVIN TRANSPORTER RIBU"/>
    <property type="match status" value="1"/>
</dbReference>
<comment type="similarity">
    <text evidence="2 8">Belongs to the prokaryotic riboflavin transporter (P-RFT) (TC 2.A.87) family.</text>
</comment>
<feature type="transmembrane region" description="Helical" evidence="9">
    <location>
        <begin position="12"/>
        <end position="33"/>
    </location>
</feature>
<dbReference type="RefSeq" id="WP_056976614.1">
    <property type="nucleotide sequence ID" value="NZ_AYYP01000029.1"/>
</dbReference>
<keyword evidence="4 8" id="KW-1003">Cell membrane</keyword>